<keyword evidence="5" id="KW-1185">Reference proteome</keyword>
<keyword evidence="2 4" id="KW-0378">Hydrolase</keyword>
<dbReference type="SUPFAM" id="SSF51445">
    <property type="entry name" value="(Trans)glycosidases"/>
    <property type="match status" value="1"/>
</dbReference>
<dbReference type="Gene3D" id="3.20.20.80">
    <property type="entry name" value="Glycosidases"/>
    <property type="match status" value="1"/>
</dbReference>
<evidence type="ECO:0000256" key="3">
    <source>
        <dbReference type="ARBA" id="ARBA00023295"/>
    </source>
</evidence>
<dbReference type="Pfam" id="PF01183">
    <property type="entry name" value="Glyco_hydro_25"/>
    <property type="match status" value="1"/>
</dbReference>
<evidence type="ECO:0000256" key="1">
    <source>
        <dbReference type="ARBA" id="ARBA00010646"/>
    </source>
</evidence>
<name>A0A5B8VIS8_9BACT</name>
<dbReference type="PANTHER" id="PTHR34135">
    <property type="entry name" value="LYSOZYME"/>
    <property type="match status" value="1"/>
</dbReference>
<dbReference type="KEGG" id="agi:FSB73_03710"/>
<protein>
    <submittedName>
        <fullName evidence="4">Glycoside hydrolase family 25 protein</fullName>
    </submittedName>
</protein>
<dbReference type="SMART" id="SM00641">
    <property type="entry name" value="Glyco_25"/>
    <property type="match status" value="1"/>
</dbReference>
<dbReference type="RefSeq" id="WP_146780175.1">
    <property type="nucleotide sequence ID" value="NZ_CP042434.1"/>
</dbReference>
<dbReference type="InterPro" id="IPR018077">
    <property type="entry name" value="Glyco_hydro_fam25_subgr"/>
</dbReference>
<dbReference type="EMBL" id="CP042434">
    <property type="protein sequence ID" value="QEC70915.1"/>
    <property type="molecule type" value="Genomic_DNA"/>
</dbReference>
<dbReference type="GO" id="GO:0016052">
    <property type="term" value="P:carbohydrate catabolic process"/>
    <property type="evidence" value="ECO:0007669"/>
    <property type="project" value="TreeGrafter"/>
</dbReference>
<keyword evidence="3" id="KW-0326">Glycosidase</keyword>
<proteinExistence type="inferred from homology"/>
<evidence type="ECO:0000313" key="4">
    <source>
        <dbReference type="EMBL" id="QEC70915.1"/>
    </source>
</evidence>
<sequence>MLLFSIALYIYNARHHKDAYFAHYKEFGIDLPENFQIHGIDVSHHQGKINWPMVKSMESQQVKIGFVFIKATEGYSLVDKSFTDNWFQAGLAGIPRGAYHFFIAGKSGALQAGNFIRHVPKEQGTLPPVIDIEQRYGVAPALFRKELQIMLDTLEHYYKQRPIIYTYASFYNDYLAGHFDDYPLWVAHYFELKSPRIHRDWLFWQHSEKGHVYGIKRLVDFNVFDGDSSDFKKLVQPLAEN</sequence>
<dbReference type="PANTHER" id="PTHR34135:SF2">
    <property type="entry name" value="LYSOZYME"/>
    <property type="match status" value="1"/>
</dbReference>
<organism evidence="4 5">
    <name type="scientific">Arachidicoccus ginsenosidivorans</name>
    <dbReference type="NCBI Taxonomy" id="496057"/>
    <lineage>
        <taxon>Bacteria</taxon>
        <taxon>Pseudomonadati</taxon>
        <taxon>Bacteroidota</taxon>
        <taxon>Chitinophagia</taxon>
        <taxon>Chitinophagales</taxon>
        <taxon>Chitinophagaceae</taxon>
        <taxon>Arachidicoccus</taxon>
    </lineage>
</organism>
<reference evidence="4 5" key="1">
    <citation type="journal article" date="2017" name="Int. J. Syst. Evol. Microbiol.">
        <title>Arachidicoccus ginsenosidivorans sp. nov., with ginsenoside-converting activity isolated from ginseng cultivating soil.</title>
        <authorList>
            <person name="Siddiqi M.Z."/>
            <person name="Aslam Z."/>
            <person name="Im W.T."/>
        </authorList>
    </citation>
    <scope>NUCLEOTIDE SEQUENCE [LARGE SCALE GENOMIC DNA]</scope>
    <source>
        <strain evidence="4 5">Gsoil 809</strain>
    </source>
</reference>
<accession>A0A5B8VIS8</accession>
<dbReference type="PROSITE" id="PS51904">
    <property type="entry name" value="GLYCOSYL_HYDROL_F25_2"/>
    <property type="match status" value="1"/>
</dbReference>
<dbReference type="InterPro" id="IPR002053">
    <property type="entry name" value="Glyco_hydro_25"/>
</dbReference>
<dbReference type="Proteomes" id="UP000321291">
    <property type="component" value="Chromosome"/>
</dbReference>
<comment type="similarity">
    <text evidence="1">Belongs to the glycosyl hydrolase 25 family.</text>
</comment>
<dbReference type="GO" id="GO:0009253">
    <property type="term" value="P:peptidoglycan catabolic process"/>
    <property type="evidence" value="ECO:0007669"/>
    <property type="project" value="InterPro"/>
</dbReference>
<dbReference type="GO" id="GO:0016998">
    <property type="term" value="P:cell wall macromolecule catabolic process"/>
    <property type="evidence" value="ECO:0007669"/>
    <property type="project" value="InterPro"/>
</dbReference>
<gene>
    <name evidence="4" type="ORF">FSB73_03710</name>
</gene>
<dbReference type="AlphaFoldDB" id="A0A5B8VIS8"/>
<dbReference type="InterPro" id="IPR017853">
    <property type="entry name" value="GH"/>
</dbReference>
<evidence type="ECO:0000256" key="2">
    <source>
        <dbReference type="ARBA" id="ARBA00022801"/>
    </source>
</evidence>
<dbReference type="OrthoDB" id="9798192at2"/>
<evidence type="ECO:0000313" key="5">
    <source>
        <dbReference type="Proteomes" id="UP000321291"/>
    </source>
</evidence>
<dbReference type="GO" id="GO:0003796">
    <property type="term" value="F:lysozyme activity"/>
    <property type="evidence" value="ECO:0007669"/>
    <property type="project" value="InterPro"/>
</dbReference>